<protein>
    <submittedName>
        <fullName evidence="1">7828_t:CDS:1</fullName>
    </submittedName>
</protein>
<evidence type="ECO:0000313" key="1">
    <source>
        <dbReference type="EMBL" id="CAG8834564.1"/>
    </source>
</evidence>
<keyword evidence="2" id="KW-1185">Reference proteome</keyword>
<gene>
    <name evidence="1" type="ORF">GMARGA_LOCUS32124</name>
</gene>
<feature type="non-terminal residue" evidence="1">
    <location>
        <position position="1"/>
    </location>
</feature>
<accession>A0ABN7WKG6</accession>
<name>A0ABN7WKG6_GIGMA</name>
<comment type="caution">
    <text evidence="1">The sequence shown here is derived from an EMBL/GenBank/DDBJ whole genome shotgun (WGS) entry which is preliminary data.</text>
</comment>
<dbReference type="Proteomes" id="UP000789901">
    <property type="component" value="Unassembled WGS sequence"/>
</dbReference>
<organism evidence="1 2">
    <name type="scientific">Gigaspora margarita</name>
    <dbReference type="NCBI Taxonomy" id="4874"/>
    <lineage>
        <taxon>Eukaryota</taxon>
        <taxon>Fungi</taxon>
        <taxon>Fungi incertae sedis</taxon>
        <taxon>Mucoromycota</taxon>
        <taxon>Glomeromycotina</taxon>
        <taxon>Glomeromycetes</taxon>
        <taxon>Diversisporales</taxon>
        <taxon>Gigasporaceae</taxon>
        <taxon>Gigaspora</taxon>
    </lineage>
</organism>
<reference evidence="1 2" key="1">
    <citation type="submission" date="2021-06" db="EMBL/GenBank/DDBJ databases">
        <authorList>
            <person name="Kallberg Y."/>
            <person name="Tangrot J."/>
            <person name="Rosling A."/>
        </authorList>
    </citation>
    <scope>NUCLEOTIDE SEQUENCE [LARGE SCALE GENOMIC DNA]</scope>
    <source>
        <strain evidence="1 2">120-4 pot B 10/14</strain>
    </source>
</reference>
<sequence length="76" mass="8902">VSQDYYLTMDYKKSSPSEGTVLDKNSSSLFDWFSNFPITSEMKQYDKLSTKLAQQLFFFIKPYLKEFTPGQPIKLN</sequence>
<proteinExistence type="predicted"/>
<feature type="non-terminal residue" evidence="1">
    <location>
        <position position="76"/>
    </location>
</feature>
<dbReference type="EMBL" id="CAJVQB010049638">
    <property type="protein sequence ID" value="CAG8834564.1"/>
    <property type="molecule type" value="Genomic_DNA"/>
</dbReference>
<evidence type="ECO:0000313" key="2">
    <source>
        <dbReference type="Proteomes" id="UP000789901"/>
    </source>
</evidence>